<accession>A0A5C1YQY4</accession>
<name>A0A5C1YQY4_9PROT</name>
<dbReference type="OrthoDB" id="5342505at2"/>
<keyword evidence="2" id="KW-1185">Reference proteome</keyword>
<evidence type="ECO:0000313" key="2">
    <source>
        <dbReference type="Proteomes" id="UP000324536"/>
    </source>
</evidence>
<reference evidence="1 2" key="1">
    <citation type="submission" date="2019-09" db="EMBL/GenBank/DDBJ databases">
        <title>Genome sequencing of strain KACC 21233.</title>
        <authorList>
            <person name="Heo J."/>
            <person name="Kim S.-J."/>
            <person name="Kim J.-S."/>
            <person name="Hong S.-B."/>
            <person name="Kwon S.-W."/>
        </authorList>
    </citation>
    <scope>NUCLEOTIDE SEQUENCE [LARGE SCALE GENOMIC DNA]</scope>
    <source>
        <strain evidence="1 2">KACC 21233</strain>
    </source>
</reference>
<dbReference type="InterPro" id="IPR014955">
    <property type="entry name" value="DUF1826"/>
</dbReference>
<protein>
    <submittedName>
        <fullName evidence="1">DUF1826 domain-containing protein</fullName>
    </submittedName>
</protein>
<sequence>MRQACPTRQHLAIPAPLHAITCPDHSITQEPRQLGAELHHAAQLWVAQGPDLFLSRGSVEMLETELQPLMPGPLHPLLADMLALARRYQRLSGTAELRFRLEKITHDSCSRFHVDNVPLRLLCTYTGPGVQWKQPESDTIHTTPTGWLSLLKGRQYPNWSASTAVLHRSPPLSGLATPVTRLLLTLDHPDACGMAVPHATPEEQ</sequence>
<dbReference type="Pfam" id="PF08856">
    <property type="entry name" value="DUF1826"/>
    <property type="match status" value="1"/>
</dbReference>
<dbReference type="EMBL" id="CP043506">
    <property type="protein sequence ID" value="QEO17192.1"/>
    <property type="molecule type" value="Genomic_DNA"/>
</dbReference>
<gene>
    <name evidence="1" type="ORF">FLP30_05140</name>
</gene>
<evidence type="ECO:0000313" key="1">
    <source>
        <dbReference type="EMBL" id="QEO17192.1"/>
    </source>
</evidence>
<dbReference type="RefSeq" id="WP_149278871.1">
    <property type="nucleotide sequence ID" value="NZ_CP043506.1"/>
</dbReference>
<dbReference type="KEGG" id="acek:FLP30_05140"/>
<proteinExistence type="predicted"/>
<dbReference type="AlphaFoldDB" id="A0A5C1YQY4"/>
<organism evidence="1 2">
    <name type="scientific">Acetobacter vaccinii</name>
    <dbReference type="NCBI Taxonomy" id="2592655"/>
    <lineage>
        <taxon>Bacteria</taxon>
        <taxon>Pseudomonadati</taxon>
        <taxon>Pseudomonadota</taxon>
        <taxon>Alphaproteobacteria</taxon>
        <taxon>Acetobacterales</taxon>
        <taxon>Acetobacteraceae</taxon>
        <taxon>Acetobacter</taxon>
    </lineage>
</organism>
<dbReference type="Proteomes" id="UP000324536">
    <property type="component" value="Chromosome"/>
</dbReference>